<protein>
    <recommendedName>
        <fullName evidence="3">Nudix hydrolase domain-containing protein</fullName>
    </recommendedName>
</protein>
<dbReference type="Gene3D" id="3.90.79.10">
    <property type="entry name" value="Nucleoside Triphosphate Pyrophosphohydrolase"/>
    <property type="match status" value="1"/>
</dbReference>
<keyword evidence="2" id="KW-0378">Hydrolase</keyword>
<feature type="domain" description="Nudix hydrolase" evidence="3">
    <location>
        <begin position="30"/>
        <end position="158"/>
    </location>
</feature>
<evidence type="ECO:0000313" key="5">
    <source>
        <dbReference type="Proteomes" id="UP000612585"/>
    </source>
</evidence>
<dbReference type="PROSITE" id="PS51462">
    <property type="entry name" value="NUDIX"/>
    <property type="match status" value="1"/>
</dbReference>
<dbReference type="CDD" id="cd04681">
    <property type="entry name" value="NUDIX_Hydrolase"/>
    <property type="match status" value="1"/>
</dbReference>
<dbReference type="GO" id="GO:0016787">
    <property type="term" value="F:hydrolase activity"/>
    <property type="evidence" value="ECO:0007669"/>
    <property type="project" value="UniProtKB-KW"/>
</dbReference>
<dbReference type="InterPro" id="IPR020084">
    <property type="entry name" value="NUDIX_hydrolase_CS"/>
</dbReference>
<sequence length="165" mass="17861">MIRFCPSCSAALPGPPPVSCGACGYALFVNPRPTGLTIILDGESVLVVLRAHEPRAGQWALPGGFCDGWETPAQAAVREAREELGVGVELTGFVGMFLGDYEFQNETLPVLDCFWTARIDAGDIHLDARELGGFEWVKIGDTPPMAFETMQSALDEVARNLIHRV</sequence>
<reference evidence="4" key="1">
    <citation type="submission" date="2021-01" db="EMBL/GenBank/DDBJ databases">
        <title>Whole genome shotgun sequence of Virgisporangium aurantiacum NBRC 16421.</title>
        <authorList>
            <person name="Komaki H."/>
            <person name="Tamura T."/>
        </authorList>
    </citation>
    <scope>NUCLEOTIDE SEQUENCE</scope>
    <source>
        <strain evidence="4">NBRC 16421</strain>
    </source>
</reference>
<evidence type="ECO:0000256" key="1">
    <source>
        <dbReference type="ARBA" id="ARBA00001946"/>
    </source>
</evidence>
<accession>A0A8J3ZEH6</accession>
<dbReference type="RefSeq" id="WP_275424012.1">
    <property type="nucleotide sequence ID" value="NZ_BOPG01000065.1"/>
</dbReference>
<dbReference type="EMBL" id="BOPG01000065">
    <property type="protein sequence ID" value="GIJ61323.1"/>
    <property type="molecule type" value="Genomic_DNA"/>
</dbReference>
<evidence type="ECO:0000256" key="2">
    <source>
        <dbReference type="ARBA" id="ARBA00022801"/>
    </source>
</evidence>
<evidence type="ECO:0000259" key="3">
    <source>
        <dbReference type="PROSITE" id="PS51462"/>
    </source>
</evidence>
<comment type="caution">
    <text evidence="4">The sequence shown here is derived from an EMBL/GenBank/DDBJ whole genome shotgun (WGS) entry which is preliminary data.</text>
</comment>
<dbReference type="PANTHER" id="PTHR43046">
    <property type="entry name" value="GDP-MANNOSE MANNOSYL HYDROLASE"/>
    <property type="match status" value="1"/>
</dbReference>
<dbReference type="SUPFAM" id="SSF55811">
    <property type="entry name" value="Nudix"/>
    <property type="match status" value="1"/>
</dbReference>
<gene>
    <name evidence="4" type="ORF">Vau01_088390</name>
</gene>
<dbReference type="Pfam" id="PF00293">
    <property type="entry name" value="NUDIX"/>
    <property type="match status" value="1"/>
</dbReference>
<dbReference type="Proteomes" id="UP000612585">
    <property type="component" value="Unassembled WGS sequence"/>
</dbReference>
<proteinExistence type="predicted"/>
<dbReference type="InterPro" id="IPR015797">
    <property type="entry name" value="NUDIX_hydrolase-like_dom_sf"/>
</dbReference>
<organism evidence="4 5">
    <name type="scientific">Virgisporangium aurantiacum</name>
    <dbReference type="NCBI Taxonomy" id="175570"/>
    <lineage>
        <taxon>Bacteria</taxon>
        <taxon>Bacillati</taxon>
        <taxon>Actinomycetota</taxon>
        <taxon>Actinomycetes</taxon>
        <taxon>Micromonosporales</taxon>
        <taxon>Micromonosporaceae</taxon>
        <taxon>Virgisporangium</taxon>
    </lineage>
</organism>
<dbReference type="PROSITE" id="PS00893">
    <property type="entry name" value="NUDIX_BOX"/>
    <property type="match status" value="1"/>
</dbReference>
<dbReference type="AlphaFoldDB" id="A0A8J3ZEH6"/>
<comment type="cofactor">
    <cofactor evidence="1">
        <name>Mg(2+)</name>
        <dbReference type="ChEBI" id="CHEBI:18420"/>
    </cofactor>
</comment>
<keyword evidence="5" id="KW-1185">Reference proteome</keyword>
<evidence type="ECO:0000313" key="4">
    <source>
        <dbReference type="EMBL" id="GIJ61323.1"/>
    </source>
</evidence>
<dbReference type="InterPro" id="IPR000086">
    <property type="entry name" value="NUDIX_hydrolase_dom"/>
</dbReference>
<dbReference type="PANTHER" id="PTHR43046:SF14">
    <property type="entry name" value="MUTT_NUDIX FAMILY PROTEIN"/>
    <property type="match status" value="1"/>
</dbReference>
<name>A0A8J3ZEH6_9ACTN</name>